<dbReference type="GO" id="GO:0019262">
    <property type="term" value="P:N-acetylneuraminate catabolic process"/>
    <property type="evidence" value="ECO:0007669"/>
    <property type="project" value="UniProtKB-UniPathway"/>
</dbReference>
<dbReference type="GO" id="GO:0005829">
    <property type="term" value="C:cytosol"/>
    <property type="evidence" value="ECO:0007669"/>
    <property type="project" value="TreeGrafter"/>
</dbReference>
<dbReference type="Gene3D" id="3.20.20.70">
    <property type="entry name" value="Aldolase class I"/>
    <property type="match status" value="1"/>
</dbReference>
<dbReference type="EMBL" id="ACCF01000010">
    <property type="protein sequence ID" value="EEF69615.1"/>
    <property type="molecule type" value="Genomic_DNA"/>
</dbReference>
<evidence type="ECO:0000256" key="5">
    <source>
        <dbReference type="ARBA" id="ARBA00013180"/>
    </source>
</evidence>
<dbReference type="InterPro" id="IPR007260">
    <property type="entry name" value="NanE"/>
</dbReference>
<dbReference type="RefSeq" id="WP_006057458.1">
    <property type="nucleotide sequence ID" value="NZ_GG657552.1"/>
</dbReference>
<dbReference type="eggNOG" id="COG3010">
    <property type="taxonomic scope" value="Bacteria"/>
</dbReference>
<comment type="catalytic activity">
    <reaction evidence="1">
        <text>an N-acyl-D-glucosamine 6-phosphate = an N-acyl-D-mannosamine 6-phosphate</text>
        <dbReference type="Rhea" id="RHEA:23932"/>
        <dbReference type="ChEBI" id="CHEBI:57599"/>
        <dbReference type="ChEBI" id="CHEBI:57666"/>
        <dbReference type="EC" id="5.1.3.9"/>
    </reaction>
</comment>
<protein>
    <recommendedName>
        <fullName evidence="5">N-acylglucosamine-6-phosphate 2-epimerase</fullName>
        <ecNumber evidence="5">5.1.3.9</ecNumber>
    </recommendedName>
</protein>
<evidence type="ECO:0000256" key="4">
    <source>
        <dbReference type="ARBA" id="ARBA00007439"/>
    </source>
</evidence>
<comment type="caution">
    <text evidence="8">The sequence shown here is derived from an EMBL/GenBank/DDBJ whole genome shotgun (WGS) entry which is preliminary data.</text>
</comment>
<dbReference type="GO" id="GO:0047465">
    <property type="term" value="F:N-acylglucosamine-6-phosphate 2-epimerase activity"/>
    <property type="evidence" value="ECO:0007669"/>
    <property type="project" value="UniProtKB-EC"/>
</dbReference>
<comment type="similarity">
    <text evidence="4">Belongs to the NanE family.</text>
</comment>
<evidence type="ECO:0000256" key="2">
    <source>
        <dbReference type="ARBA" id="ARBA00002147"/>
    </source>
</evidence>
<comment type="pathway">
    <text evidence="3">Amino-sugar metabolism; N-acetylneuraminate degradation; D-fructose 6-phosphate from N-acetylneuraminate: step 3/5.</text>
</comment>
<dbReference type="EC" id="5.1.3.9" evidence="5"/>
<dbReference type="GO" id="GO:0006053">
    <property type="term" value="P:N-acetylmannosamine catabolic process"/>
    <property type="evidence" value="ECO:0007669"/>
    <property type="project" value="TreeGrafter"/>
</dbReference>
<keyword evidence="6" id="KW-0413">Isomerase</keyword>
<dbReference type="InterPro" id="IPR013785">
    <property type="entry name" value="Aldolase_TIM"/>
</dbReference>
<proteinExistence type="inferred from homology"/>
<dbReference type="Proteomes" id="UP000005950">
    <property type="component" value="Unassembled WGS sequence"/>
</dbReference>
<reference evidence="8 9" key="1">
    <citation type="submission" date="2008-12" db="EMBL/GenBank/DDBJ databases">
        <authorList>
            <person name="Fulton L."/>
            <person name="Clifton S."/>
            <person name="Fulton B."/>
            <person name="Xu J."/>
            <person name="Minx P."/>
            <person name="Pepin K.H."/>
            <person name="Johnson M."/>
            <person name="Bhonagiri V."/>
            <person name="Nash W.E."/>
            <person name="Mardis E.R."/>
            <person name="Wilson R.K."/>
        </authorList>
    </citation>
    <scope>NUCLEOTIDE SEQUENCE [LARGE SCALE GENOMIC DNA]</scope>
    <source>
        <strain evidence="8 9">DSM 12042</strain>
    </source>
</reference>
<organism evidence="8 9">
    <name type="scientific">Holdemania filiformis DSM 12042</name>
    <dbReference type="NCBI Taxonomy" id="545696"/>
    <lineage>
        <taxon>Bacteria</taxon>
        <taxon>Bacillati</taxon>
        <taxon>Bacillota</taxon>
        <taxon>Erysipelotrichia</taxon>
        <taxon>Erysipelotrichales</taxon>
        <taxon>Erysipelotrichaceae</taxon>
        <taxon>Holdemania</taxon>
    </lineage>
</organism>
<gene>
    <name evidence="8" type="ORF">HOLDEFILI_00241</name>
</gene>
<reference evidence="8 9" key="2">
    <citation type="submission" date="2009-02" db="EMBL/GenBank/DDBJ databases">
        <title>Draft genome sequence of Holdemania filiformis DSM 12042.</title>
        <authorList>
            <person name="Sudarsanam P."/>
            <person name="Ley R."/>
            <person name="Guruge J."/>
            <person name="Turnbaugh P.J."/>
            <person name="Mahowald M."/>
            <person name="Liep D."/>
            <person name="Gordon J."/>
        </authorList>
    </citation>
    <scope>NUCLEOTIDE SEQUENCE [LARGE SCALE GENOMIC DNA]</scope>
    <source>
        <strain evidence="8 9">DSM 12042</strain>
    </source>
</reference>
<dbReference type="NCBIfam" id="NF002231">
    <property type="entry name" value="PRK01130.1"/>
    <property type="match status" value="1"/>
</dbReference>
<evidence type="ECO:0000256" key="3">
    <source>
        <dbReference type="ARBA" id="ARBA00005081"/>
    </source>
</evidence>
<dbReference type="SUPFAM" id="SSF51366">
    <property type="entry name" value="Ribulose-phoshate binding barrel"/>
    <property type="match status" value="1"/>
</dbReference>
<name>B9Y366_9FIRM</name>
<evidence type="ECO:0000256" key="7">
    <source>
        <dbReference type="ARBA" id="ARBA00023277"/>
    </source>
</evidence>
<dbReference type="STRING" id="545696.HOLDEFILI_00241"/>
<comment type="function">
    <text evidence="2">Converts N-acetylmannosamine-6-phosphate (ManNAc-6-P) to N-acetylglucosamine-6-phosphate (GlcNAc-6-P).</text>
</comment>
<keyword evidence="7" id="KW-0119">Carbohydrate metabolism</keyword>
<dbReference type="HOGENOM" id="CLU_086300_1_0_9"/>
<dbReference type="UniPathway" id="UPA00629">
    <property type="reaction ID" value="UER00682"/>
</dbReference>
<dbReference type="PANTHER" id="PTHR36204">
    <property type="entry name" value="N-ACETYLMANNOSAMINE-6-PHOSPHATE 2-EPIMERASE-RELATED"/>
    <property type="match status" value="1"/>
</dbReference>
<evidence type="ECO:0000256" key="1">
    <source>
        <dbReference type="ARBA" id="ARBA00000056"/>
    </source>
</evidence>
<dbReference type="AlphaFoldDB" id="B9Y366"/>
<dbReference type="PANTHER" id="PTHR36204:SF1">
    <property type="entry name" value="N-ACETYLMANNOSAMINE-6-PHOSPHATE 2-EPIMERASE-RELATED"/>
    <property type="match status" value="1"/>
</dbReference>
<dbReference type="InterPro" id="IPR011060">
    <property type="entry name" value="RibuloseP-bd_barrel"/>
</dbReference>
<dbReference type="PROSITE" id="PS51257">
    <property type="entry name" value="PROKAR_LIPOPROTEIN"/>
    <property type="match status" value="1"/>
</dbReference>
<accession>B9Y366</accession>
<evidence type="ECO:0000313" key="9">
    <source>
        <dbReference type="Proteomes" id="UP000005950"/>
    </source>
</evidence>
<evidence type="ECO:0000256" key="6">
    <source>
        <dbReference type="ARBA" id="ARBA00023235"/>
    </source>
</evidence>
<dbReference type="OrthoDB" id="9781704at2"/>
<evidence type="ECO:0000313" key="8">
    <source>
        <dbReference type="EMBL" id="EEF69615.1"/>
    </source>
</evidence>
<dbReference type="Pfam" id="PF04131">
    <property type="entry name" value="NanE"/>
    <property type="match status" value="1"/>
</dbReference>
<sequence length="234" mass="25927">MKPKVQACLGQLIVSCQAYEDTPLYGAETMKKMVQSAMLGGAQAVRCCWPQDIRAARSLSEKLIIIGINKVMPKGEKKLDDVFITPTFEKAREVVEAGADILALDTRITTKRGKAELLALLHEIHETYPHIAVMADCATYEECRFCAESGCVDILSTTLSGLVNPIEGPDTELVRRLKQDFTLPVNAEGRIWELKDIDAVVEAGADMITIGTAITRPHLITERFLNHYRQQLAK</sequence>